<dbReference type="EMBL" id="PVUB01000001">
    <property type="protein sequence ID" value="PRZ28088.1"/>
    <property type="molecule type" value="Genomic_DNA"/>
</dbReference>
<dbReference type="GO" id="GO:0005737">
    <property type="term" value="C:cytoplasm"/>
    <property type="evidence" value="ECO:0007669"/>
    <property type="project" value="UniProtKB-SubCell"/>
</dbReference>
<evidence type="ECO:0000256" key="2">
    <source>
        <dbReference type="ARBA" id="ARBA00011738"/>
    </source>
</evidence>
<dbReference type="OrthoDB" id="9800814at2"/>
<keyword evidence="16" id="KW-1185">Reference proteome</keyword>
<dbReference type="InterPro" id="IPR033656">
    <property type="entry name" value="HisRS_anticodon"/>
</dbReference>
<evidence type="ECO:0000256" key="10">
    <source>
        <dbReference type="HAMAP-Rule" id="MF_00127"/>
    </source>
</evidence>
<dbReference type="GO" id="GO:0005524">
    <property type="term" value="F:ATP binding"/>
    <property type="evidence" value="ECO:0007669"/>
    <property type="project" value="UniProtKB-UniRule"/>
</dbReference>
<reference evidence="15" key="1">
    <citation type="submission" date="2016-11" db="EMBL/GenBank/DDBJ databases">
        <authorList>
            <person name="Varghese N."/>
            <person name="Submissions S."/>
        </authorList>
    </citation>
    <scope>NUCLEOTIDE SEQUENCE [LARGE SCALE GENOMIC DNA]</scope>
    <source>
        <strain evidence="15">DSM 19729</strain>
    </source>
</reference>
<dbReference type="Gene3D" id="3.30.930.10">
    <property type="entry name" value="Bira Bifunctional Protein, Domain 2"/>
    <property type="match status" value="1"/>
</dbReference>
<dbReference type="HAMAP" id="MF_00127">
    <property type="entry name" value="His_tRNA_synth"/>
    <property type="match status" value="1"/>
</dbReference>
<feature type="domain" description="Aminoacyl-transfer RNA synthetases class-II family profile" evidence="12">
    <location>
        <begin position="1"/>
        <end position="400"/>
    </location>
</feature>
<dbReference type="SUPFAM" id="SSF52954">
    <property type="entry name" value="Class II aaRS ABD-related"/>
    <property type="match status" value="1"/>
</dbReference>
<dbReference type="InterPro" id="IPR004154">
    <property type="entry name" value="Anticodon-bd"/>
</dbReference>
<keyword evidence="8 10" id="KW-0030">Aminoacyl-tRNA synthetase</keyword>
<dbReference type="SUPFAM" id="SSF55681">
    <property type="entry name" value="Class II aaRS and biotin synthetases"/>
    <property type="match status" value="1"/>
</dbReference>
<dbReference type="Pfam" id="PF13393">
    <property type="entry name" value="tRNA-synt_His"/>
    <property type="match status" value="1"/>
</dbReference>
<feature type="binding site" evidence="11">
    <location>
        <begin position="300"/>
        <end position="301"/>
    </location>
    <ligand>
        <name>L-histidine</name>
        <dbReference type="ChEBI" id="CHEBI:57595"/>
    </ligand>
</feature>
<dbReference type="EC" id="6.1.1.21" evidence="10"/>
<proteinExistence type="inferred from homology"/>
<evidence type="ECO:0000313" key="15">
    <source>
        <dbReference type="Proteomes" id="UP000184384"/>
    </source>
</evidence>
<keyword evidence="7 10" id="KW-0648">Protein biosynthesis</keyword>
<dbReference type="PIRSF" id="PIRSF001549">
    <property type="entry name" value="His-tRNA_synth"/>
    <property type="match status" value="1"/>
</dbReference>
<evidence type="ECO:0000256" key="5">
    <source>
        <dbReference type="ARBA" id="ARBA00022741"/>
    </source>
</evidence>
<feature type="binding site" evidence="11">
    <location>
        <position position="146"/>
    </location>
    <ligand>
        <name>L-histidine</name>
        <dbReference type="ChEBI" id="CHEBI:57595"/>
    </ligand>
</feature>
<dbReference type="Gene3D" id="3.40.50.800">
    <property type="entry name" value="Anticodon-binding domain"/>
    <property type="match status" value="1"/>
</dbReference>
<dbReference type="InterPro" id="IPR006195">
    <property type="entry name" value="aa-tRNA-synth_II"/>
</dbReference>
<dbReference type="CDD" id="cd00773">
    <property type="entry name" value="HisRS-like_core"/>
    <property type="match status" value="1"/>
</dbReference>
<comment type="subcellular location">
    <subcellularLocation>
        <location evidence="10">Cytoplasm</location>
    </subcellularLocation>
</comment>
<dbReference type="InterPro" id="IPR041715">
    <property type="entry name" value="HisRS-like_core"/>
</dbReference>
<dbReference type="AlphaFoldDB" id="A0A1M5ISU2"/>
<dbReference type="Proteomes" id="UP000184384">
    <property type="component" value="Unassembled WGS sequence"/>
</dbReference>
<evidence type="ECO:0000256" key="11">
    <source>
        <dbReference type="PIRSR" id="PIRSR001549-1"/>
    </source>
</evidence>
<evidence type="ECO:0000256" key="9">
    <source>
        <dbReference type="ARBA" id="ARBA00047639"/>
    </source>
</evidence>
<dbReference type="PROSITE" id="PS50862">
    <property type="entry name" value="AA_TRNA_LIGASE_II"/>
    <property type="match status" value="1"/>
</dbReference>
<accession>A0A1M5ISU2</accession>
<comment type="similarity">
    <text evidence="1 10">Belongs to the class-II aminoacyl-tRNA synthetase family.</text>
</comment>
<dbReference type="Proteomes" id="UP000237771">
    <property type="component" value="Unassembled WGS sequence"/>
</dbReference>
<feature type="binding site" evidence="11">
    <location>
        <position position="150"/>
    </location>
    <ligand>
        <name>L-histidine</name>
        <dbReference type="ChEBI" id="CHEBI:57595"/>
    </ligand>
</feature>
<dbReference type="Pfam" id="PF03129">
    <property type="entry name" value="HGTP_anticodon"/>
    <property type="match status" value="1"/>
</dbReference>
<keyword evidence="3 10" id="KW-0963">Cytoplasm</keyword>
<dbReference type="InterPro" id="IPR004516">
    <property type="entry name" value="HisRS/HisZ"/>
</dbReference>
<dbReference type="RefSeq" id="WP_072938940.1">
    <property type="nucleotide sequence ID" value="NZ_FQWO01000001.1"/>
</dbReference>
<evidence type="ECO:0000256" key="6">
    <source>
        <dbReference type="ARBA" id="ARBA00022840"/>
    </source>
</evidence>
<dbReference type="InterPro" id="IPR036621">
    <property type="entry name" value="Anticodon-bd_dom_sf"/>
</dbReference>
<dbReference type="CDD" id="cd00859">
    <property type="entry name" value="HisRS_anticodon"/>
    <property type="match status" value="1"/>
</dbReference>
<dbReference type="NCBIfam" id="TIGR00442">
    <property type="entry name" value="hisS"/>
    <property type="match status" value="1"/>
</dbReference>
<organism evidence="14 15">
    <name type="scientific">Flavobacterium granuli</name>
    <dbReference type="NCBI Taxonomy" id="280093"/>
    <lineage>
        <taxon>Bacteria</taxon>
        <taxon>Pseudomonadati</taxon>
        <taxon>Bacteroidota</taxon>
        <taxon>Flavobacteriia</taxon>
        <taxon>Flavobacteriales</taxon>
        <taxon>Flavobacteriaceae</taxon>
        <taxon>Flavobacterium</taxon>
    </lineage>
</organism>
<dbReference type="FunFam" id="3.30.930.10:FF:000093">
    <property type="entry name" value="Histidine--tRNA ligase"/>
    <property type="match status" value="1"/>
</dbReference>
<evidence type="ECO:0000256" key="8">
    <source>
        <dbReference type="ARBA" id="ARBA00023146"/>
    </source>
</evidence>
<dbReference type="GO" id="GO:0006427">
    <property type="term" value="P:histidyl-tRNA aminoacylation"/>
    <property type="evidence" value="ECO:0007669"/>
    <property type="project" value="UniProtKB-UniRule"/>
</dbReference>
<gene>
    <name evidence="10" type="primary">hisS</name>
    <name evidence="13" type="ORF">BC624_101374</name>
    <name evidence="14" type="ORF">SAMN05443373_101374</name>
</gene>
<sequence length="456" mass="50646">MASKPSIPKGTRDFSPAEVAKRQYIIQIIKDNFEKFGFQPIETPSFENSETLMGKYGEEGDRLIFKILNSGDYLAKANAAHLESKDSTKLTASISEKALRYDLTVPFARYVVQHQNDIEFPFKRYQIQPVWRADRPQKGRFREFFQCDADVVGSKSLWQEVELVQLYDTVFTTLGLEGVTVKINNRKILSGIAEVIGASDKLIDFTVALDKLDKIGEDGVKKEMIEKGIAEEAIAKVQPLFNFTGSISEKIEKLSQLLSASEEGIKGVEELRFICDKVMNLGLSSAILDLDVTLARGLNYYTGAIFEVAPPKGVAMGSIGGGGRYDDLTGIFGLKNMSGVGISFGLDRIYLVVEELNLFPETVTATSKALFINYGDKEAFYAMKAIKDLRAAGIKVELYPDNAKLAKQFQHADRRHIPFAVIAGDKEMESNTYSLKNLVTGEQLSVDFETLKNSLS</sequence>
<protein>
    <recommendedName>
        <fullName evidence="10">Histidine--tRNA ligase</fullName>
        <ecNumber evidence="10">6.1.1.21</ecNumber>
    </recommendedName>
    <alternativeName>
        <fullName evidence="10">Histidyl-tRNA synthetase</fullName>
        <shortName evidence="10">HisRS</shortName>
    </alternativeName>
</protein>
<name>A0A1M5ISU2_9FLAO</name>
<evidence type="ECO:0000313" key="14">
    <source>
        <dbReference type="EMBL" id="SHG31079.1"/>
    </source>
</evidence>
<keyword evidence="5 10" id="KW-0547">Nucleotide-binding</keyword>
<evidence type="ECO:0000256" key="3">
    <source>
        <dbReference type="ARBA" id="ARBA00022490"/>
    </source>
</evidence>
<evidence type="ECO:0000313" key="16">
    <source>
        <dbReference type="Proteomes" id="UP000237771"/>
    </source>
</evidence>
<evidence type="ECO:0000313" key="13">
    <source>
        <dbReference type="EMBL" id="PRZ28088.1"/>
    </source>
</evidence>
<comment type="subunit">
    <text evidence="2 10">Homodimer.</text>
</comment>
<dbReference type="STRING" id="280093.SAMN05443373_101374"/>
<feature type="binding site" evidence="11">
    <location>
        <position position="132"/>
    </location>
    <ligand>
        <name>L-histidine</name>
        <dbReference type="ChEBI" id="CHEBI:57595"/>
    </ligand>
</feature>
<evidence type="ECO:0000256" key="4">
    <source>
        <dbReference type="ARBA" id="ARBA00022598"/>
    </source>
</evidence>
<reference evidence="13 16" key="3">
    <citation type="submission" date="2018-03" db="EMBL/GenBank/DDBJ databases">
        <title>Genomic Encyclopedia of Archaeal and Bacterial Type Strains, Phase II (KMG-II): from individual species to whole genera.</title>
        <authorList>
            <person name="Goeker M."/>
        </authorList>
    </citation>
    <scope>NUCLEOTIDE SEQUENCE [LARGE SCALE GENOMIC DNA]</scope>
    <source>
        <strain evidence="13 16">DSM 17797</strain>
    </source>
</reference>
<evidence type="ECO:0000256" key="1">
    <source>
        <dbReference type="ARBA" id="ARBA00008226"/>
    </source>
</evidence>
<dbReference type="PANTHER" id="PTHR11476">
    <property type="entry name" value="HISTIDYL-TRNA SYNTHETASE"/>
    <property type="match status" value="1"/>
</dbReference>
<keyword evidence="6 10" id="KW-0067">ATP-binding</keyword>
<keyword evidence="4 10" id="KW-0436">Ligase</keyword>
<dbReference type="PANTHER" id="PTHR11476:SF7">
    <property type="entry name" value="HISTIDINE--TRNA LIGASE"/>
    <property type="match status" value="1"/>
</dbReference>
<dbReference type="InterPro" id="IPR045864">
    <property type="entry name" value="aa-tRNA-synth_II/BPL/LPL"/>
</dbReference>
<reference evidence="14" key="2">
    <citation type="submission" date="2016-11" db="EMBL/GenBank/DDBJ databases">
        <authorList>
            <person name="Jaros S."/>
            <person name="Januszkiewicz K."/>
            <person name="Wedrychowicz H."/>
        </authorList>
    </citation>
    <scope>NUCLEOTIDE SEQUENCE [LARGE SCALE GENOMIC DNA]</scope>
    <source>
        <strain evidence="14">DSM 19729</strain>
    </source>
</reference>
<dbReference type="InterPro" id="IPR015807">
    <property type="entry name" value="His-tRNA-ligase"/>
</dbReference>
<feature type="binding site" evidence="11">
    <location>
        <begin position="102"/>
        <end position="104"/>
    </location>
    <ligand>
        <name>L-histidine</name>
        <dbReference type="ChEBI" id="CHEBI:57595"/>
    </ligand>
</feature>
<comment type="catalytic activity">
    <reaction evidence="9 10">
        <text>tRNA(His) + L-histidine + ATP = L-histidyl-tRNA(His) + AMP + diphosphate + H(+)</text>
        <dbReference type="Rhea" id="RHEA:17313"/>
        <dbReference type="Rhea" id="RHEA-COMP:9665"/>
        <dbReference type="Rhea" id="RHEA-COMP:9689"/>
        <dbReference type="ChEBI" id="CHEBI:15378"/>
        <dbReference type="ChEBI" id="CHEBI:30616"/>
        <dbReference type="ChEBI" id="CHEBI:33019"/>
        <dbReference type="ChEBI" id="CHEBI:57595"/>
        <dbReference type="ChEBI" id="CHEBI:78442"/>
        <dbReference type="ChEBI" id="CHEBI:78527"/>
        <dbReference type="ChEBI" id="CHEBI:456215"/>
        <dbReference type="EC" id="6.1.1.21"/>
    </reaction>
</comment>
<dbReference type="EMBL" id="FQWO01000001">
    <property type="protein sequence ID" value="SHG31079.1"/>
    <property type="molecule type" value="Genomic_DNA"/>
</dbReference>
<evidence type="ECO:0000256" key="7">
    <source>
        <dbReference type="ARBA" id="ARBA00022917"/>
    </source>
</evidence>
<dbReference type="GO" id="GO:0004821">
    <property type="term" value="F:histidine-tRNA ligase activity"/>
    <property type="evidence" value="ECO:0007669"/>
    <property type="project" value="UniProtKB-UniRule"/>
</dbReference>
<evidence type="ECO:0000259" key="12">
    <source>
        <dbReference type="PROSITE" id="PS50862"/>
    </source>
</evidence>
<feature type="binding site" evidence="11">
    <location>
        <position position="296"/>
    </location>
    <ligand>
        <name>L-histidine</name>
        <dbReference type="ChEBI" id="CHEBI:57595"/>
    </ligand>
</feature>